<keyword evidence="1" id="KW-0472">Membrane</keyword>
<feature type="transmembrane region" description="Helical" evidence="1">
    <location>
        <begin position="55"/>
        <end position="72"/>
    </location>
</feature>
<evidence type="ECO:0000256" key="1">
    <source>
        <dbReference type="SAM" id="Phobius"/>
    </source>
</evidence>
<dbReference type="Proteomes" id="UP001595792">
    <property type="component" value="Unassembled WGS sequence"/>
</dbReference>
<dbReference type="Pfam" id="PF11335">
    <property type="entry name" value="DUF3137"/>
    <property type="match status" value="1"/>
</dbReference>
<organism evidence="2 3">
    <name type="scientific">Pedobacter jamesrossensis</name>
    <dbReference type="NCBI Taxonomy" id="1908238"/>
    <lineage>
        <taxon>Bacteria</taxon>
        <taxon>Pseudomonadati</taxon>
        <taxon>Bacteroidota</taxon>
        <taxon>Sphingobacteriia</taxon>
        <taxon>Sphingobacteriales</taxon>
        <taxon>Sphingobacteriaceae</taxon>
        <taxon>Pedobacter</taxon>
    </lineage>
</organism>
<keyword evidence="1" id="KW-1133">Transmembrane helix</keyword>
<evidence type="ECO:0000313" key="2">
    <source>
        <dbReference type="EMBL" id="MFC4198028.1"/>
    </source>
</evidence>
<protein>
    <submittedName>
        <fullName evidence="2">DUF3137 domain-containing protein</fullName>
    </submittedName>
</protein>
<dbReference type="EMBL" id="JBHSBY010000132">
    <property type="protein sequence ID" value="MFC4198028.1"/>
    <property type="molecule type" value="Genomic_DNA"/>
</dbReference>
<name>A0ABV8NQA3_9SPHI</name>
<feature type="transmembrane region" description="Helical" evidence="1">
    <location>
        <begin position="31"/>
        <end position="49"/>
    </location>
</feature>
<keyword evidence="1" id="KW-0812">Transmembrane</keyword>
<gene>
    <name evidence="2" type="ORF">ACFOUY_15080</name>
</gene>
<keyword evidence="3" id="KW-1185">Reference proteome</keyword>
<evidence type="ECO:0000313" key="3">
    <source>
        <dbReference type="Proteomes" id="UP001595792"/>
    </source>
</evidence>
<dbReference type="RefSeq" id="WP_378961767.1">
    <property type="nucleotide sequence ID" value="NZ_JBHRXC010000016.1"/>
</dbReference>
<accession>A0ABV8NQA3</accession>
<sequence>MVKIENNVALQNILATLEIERTKISSTQKKGYLFIGLGIAVAIGLSIWGIPVPGIILGLFGAVYGGIILYKISDELSAYKEAFKIQVIAAALKSLDNSLIIEPKGGIYAPEFVGTQLFSEEPDRYHTEDLVSGHAGKTRFYFAEIHAEYKREVQTKNGTRTEWNDIFKGIIFAADFNKNFNGVTLVKPKDLFGTMGAWFSKNLFSFSDKNVINLESLEFDKTFITHSTDQVEARYILTPAMMERILTLNKNSRNTVSLSFIDSRMYIAFPLNRNYFEAPVFKSLLNPELLNQDIAVINFMYDIVPELDLNTRIWGKN</sequence>
<comment type="caution">
    <text evidence="2">The sequence shown here is derived from an EMBL/GenBank/DDBJ whole genome shotgun (WGS) entry which is preliminary data.</text>
</comment>
<reference evidence="3" key="1">
    <citation type="journal article" date="2019" name="Int. J. Syst. Evol. Microbiol.">
        <title>The Global Catalogue of Microorganisms (GCM) 10K type strain sequencing project: providing services to taxonomists for standard genome sequencing and annotation.</title>
        <authorList>
            <consortium name="The Broad Institute Genomics Platform"/>
            <consortium name="The Broad Institute Genome Sequencing Center for Infectious Disease"/>
            <person name="Wu L."/>
            <person name="Ma J."/>
        </authorList>
    </citation>
    <scope>NUCLEOTIDE SEQUENCE [LARGE SCALE GENOMIC DNA]</scope>
    <source>
        <strain evidence="3">CCM 8689</strain>
    </source>
</reference>
<dbReference type="InterPro" id="IPR021484">
    <property type="entry name" value="DUF3137"/>
</dbReference>
<proteinExistence type="predicted"/>